<accession>A0A645H903</accession>
<dbReference type="AlphaFoldDB" id="A0A645H903"/>
<comment type="caution">
    <text evidence="2">The sequence shown here is derived from an EMBL/GenBank/DDBJ whole genome shotgun (WGS) entry which is preliminary data.</text>
</comment>
<dbReference type="PANTHER" id="PTHR42930:SF3">
    <property type="entry name" value="PHOSPHATE-SPECIFIC TRANSPORT SYSTEM ACCESSORY PROTEIN PHOU"/>
    <property type="match status" value="1"/>
</dbReference>
<dbReference type="PANTHER" id="PTHR42930">
    <property type="entry name" value="PHOSPHATE-SPECIFIC TRANSPORT SYSTEM ACCESSORY PROTEIN PHOU"/>
    <property type="match status" value="1"/>
</dbReference>
<gene>
    <name evidence="2" type="ORF">SDC9_182973</name>
</gene>
<sequence length="138" mass="16012">MFHVVADLERIGDHSENIFEYIEYLVEKNAKVSEDAVAELKHMGEKTQELVNLAIEVFEKNDTQLLKQVEPAEQYIDDLQIIYRDKHVERLNTRTCNPEFGVVFTDMIGDLERIADHATNIAYSILDNRTIQIETKES</sequence>
<dbReference type="InterPro" id="IPR038078">
    <property type="entry name" value="PhoU-like_sf"/>
</dbReference>
<dbReference type="Gene3D" id="1.20.58.220">
    <property type="entry name" value="Phosphate transport system protein phou homolog 2, domain 2"/>
    <property type="match status" value="1"/>
</dbReference>
<reference evidence="2" key="1">
    <citation type="submission" date="2019-08" db="EMBL/GenBank/DDBJ databases">
        <authorList>
            <person name="Kucharzyk K."/>
            <person name="Murdoch R.W."/>
            <person name="Higgins S."/>
            <person name="Loffler F."/>
        </authorList>
    </citation>
    <scope>NUCLEOTIDE SEQUENCE</scope>
</reference>
<organism evidence="2">
    <name type="scientific">bioreactor metagenome</name>
    <dbReference type="NCBI Taxonomy" id="1076179"/>
    <lineage>
        <taxon>unclassified sequences</taxon>
        <taxon>metagenomes</taxon>
        <taxon>ecological metagenomes</taxon>
    </lineage>
</organism>
<dbReference type="GO" id="GO:0045936">
    <property type="term" value="P:negative regulation of phosphate metabolic process"/>
    <property type="evidence" value="ECO:0007669"/>
    <property type="project" value="InterPro"/>
</dbReference>
<dbReference type="InterPro" id="IPR026022">
    <property type="entry name" value="PhoU_dom"/>
</dbReference>
<proteinExistence type="predicted"/>
<dbReference type="SUPFAM" id="SSF109755">
    <property type="entry name" value="PhoU-like"/>
    <property type="match status" value="1"/>
</dbReference>
<dbReference type="EMBL" id="VSSQ01089083">
    <property type="protein sequence ID" value="MPN35475.1"/>
    <property type="molecule type" value="Genomic_DNA"/>
</dbReference>
<dbReference type="GO" id="GO:0030643">
    <property type="term" value="P:intracellular phosphate ion homeostasis"/>
    <property type="evidence" value="ECO:0007669"/>
    <property type="project" value="InterPro"/>
</dbReference>
<feature type="domain" description="PhoU" evidence="1">
    <location>
        <begin position="40"/>
        <end position="124"/>
    </location>
</feature>
<evidence type="ECO:0000259" key="1">
    <source>
        <dbReference type="Pfam" id="PF01895"/>
    </source>
</evidence>
<dbReference type="InterPro" id="IPR028366">
    <property type="entry name" value="PhoU"/>
</dbReference>
<evidence type="ECO:0000313" key="2">
    <source>
        <dbReference type="EMBL" id="MPN35475.1"/>
    </source>
</evidence>
<name>A0A645H903_9ZZZZ</name>
<protein>
    <recommendedName>
        <fullName evidence="1">PhoU domain-containing protein</fullName>
    </recommendedName>
</protein>
<dbReference type="Pfam" id="PF01895">
    <property type="entry name" value="PhoU"/>
    <property type="match status" value="1"/>
</dbReference>